<feature type="region of interest" description="Disordered" evidence="1">
    <location>
        <begin position="147"/>
        <end position="248"/>
    </location>
</feature>
<dbReference type="PANTHER" id="PTHR21616:SF2">
    <property type="entry name" value="CENTROSOME AND SPINDLE POLE-ASSOCIATED PROTEIN 1"/>
    <property type="match status" value="1"/>
</dbReference>
<dbReference type="Proteomes" id="UP000234681">
    <property type="component" value="Chromosome 5"/>
</dbReference>
<dbReference type="GO" id="GO:0005813">
    <property type="term" value="C:centrosome"/>
    <property type="evidence" value="ECO:0007669"/>
    <property type="project" value="InterPro"/>
</dbReference>
<evidence type="ECO:0000256" key="1">
    <source>
        <dbReference type="SAM" id="MobiDB-lite"/>
    </source>
</evidence>
<reference evidence="2" key="1">
    <citation type="journal article" date="2005" name="Genome Res.">
        <title>Gene and alternative splicing annotation with AIR.</title>
        <authorList>
            <person name="Florea L."/>
            <person name="Di Francesco V."/>
            <person name="Miller J."/>
            <person name="Turner R."/>
            <person name="Yao A."/>
            <person name="Harris M."/>
            <person name="Walenz B."/>
            <person name="Mobarry C."/>
            <person name="Merkulov G.V."/>
            <person name="Charlab R."/>
            <person name="Dew I."/>
            <person name="Deng Z."/>
            <person name="Istrail S."/>
            <person name="Li P."/>
            <person name="Sutton G."/>
        </authorList>
    </citation>
    <scope>NUCLEOTIDE SEQUENCE</scope>
    <source>
        <strain evidence="2">BN</strain>
    </source>
</reference>
<gene>
    <name evidence="2" type="ORF">rCG_30486</name>
</gene>
<feature type="compositionally biased region" description="Polar residues" evidence="1">
    <location>
        <begin position="167"/>
        <end position="187"/>
    </location>
</feature>
<dbReference type="EMBL" id="CH473984">
    <property type="protein sequence ID" value="EDM11547.1"/>
    <property type="molecule type" value="Genomic_DNA"/>
</dbReference>
<feature type="compositionally biased region" description="Polar residues" evidence="1">
    <location>
        <begin position="233"/>
        <end position="244"/>
    </location>
</feature>
<protein>
    <submittedName>
        <fullName evidence="2">RCG30486, isoform CRA_a</fullName>
    </submittedName>
</protein>
<sequence>MADGLDEFIEEQKVKLAQDKAELESDLPYMEMKGKASEKLSENSKILISMAKENIPPNSQQPKGSLGIDYGLSLPLGEDYEQKKHKLKEELRQDYRRYLTQKNFLSTGETDPSTLGVSLPIGDRLSAKERLKLERNREYNQFLRGKEESTEKVRQVERNIEAKSQRNKNPVSQGKSDLPSQALTSYAHSEGPAHEELLNQRQREEGRYRQLDDGIELRTRRPLKQTNEEIGISGTSHQSFSSKTAAPERRACRFNEERVLDKQYCRADRDPDISEDMDDRFRFESDFDRKFLRVYTNDRYLNLHFLSFFNIAVSFIVALEKSSFI</sequence>
<evidence type="ECO:0000313" key="3">
    <source>
        <dbReference type="Proteomes" id="UP000234681"/>
    </source>
</evidence>
<feature type="compositionally biased region" description="Basic and acidic residues" evidence="1">
    <location>
        <begin position="147"/>
        <end position="164"/>
    </location>
</feature>
<dbReference type="EMBL" id="CH473984">
    <property type="protein sequence ID" value="EDM11548.1"/>
    <property type="molecule type" value="Genomic_DNA"/>
</dbReference>
<reference evidence="2" key="2">
    <citation type="submission" date="2005-07" db="EMBL/GenBank/DDBJ databases">
        <authorList>
            <person name="Mural R.J."/>
            <person name="Li P.W."/>
            <person name="Adams M.D."/>
            <person name="Amanatides P.G."/>
            <person name="Baden-Tillson H."/>
            <person name="Barnstead M."/>
            <person name="Chin S.H."/>
            <person name="Dew I."/>
            <person name="Evans C.A."/>
            <person name="Ferriera S."/>
            <person name="Flanigan M."/>
            <person name="Fosler C."/>
            <person name="Glodek A."/>
            <person name="Gu Z."/>
            <person name="Holt R.A."/>
            <person name="Jennings D."/>
            <person name="Kraft C.L."/>
            <person name="Lu F."/>
            <person name="Nguyen T."/>
            <person name="Nusskern D.R."/>
            <person name="Pfannkoch C.M."/>
            <person name="Sitter C."/>
            <person name="Sutton G.G."/>
            <person name="Venter J.C."/>
            <person name="Wang Z."/>
            <person name="Woodage T."/>
            <person name="Zheng X.H."/>
            <person name="Zhong F."/>
        </authorList>
    </citation>
    <scope>NUCLEOTIDE SEQUENCE</scope>
    <source>
        <strain evidence="2">BN</strain>
    </source>
</reference>
<organism evidence="2 3">
    <name type="scientific">Rattus norvegicus</name>
    <name type="common">Rat</name>
    <dbReference type="NCBI Taxonomy" id="10116"/>
    <lineage>
        <taxon>Eukaryota</taxon>
        <taxon>Metazoa</taxon>
        <taxon>Chordata</taxon>
        <taxon>Craniata</taxon>
        <taxon>Vertebrata</taxon>
        <taxon>Euteleostomi</taxon>
        <taxon>Mammalia</taxon>
        <taxon>Eutheria</taxon>
        <taxon>Euarchontoglires</taxon>
        <taxon>Glires</taxon>
        <taxon>Rodentia</taxon>
        <taxon>Myomorpha</taxon>
        <taxon>Muroidea</taxon>
        <taxon>Muridae</taxon>
        <taxon>Murinae</taxon>
        <taxon>Rattus</taxon>
    </lineage>
</organism>
<evidence type="ECO:0000313" key="2">
    <source>
        <dbReference type="EMBL" id="EDM11548.1"/>
    </source>
</evidence>
<name>A6JFF2_RAT</name>
<reference evidence="3" key="3">
    <citation type="submission" date="2005-09" db="EMBL/GenBank/DDBJ databases">
        <authorList>
            <person name="Mural R.J."/>
            <person name="Li P.W."/>
            <person name="Adams M.D."/>
            <person name="Amanatides P.G."/>
            <person name="Baden-Tillson H."/>
            <person name="Barnstead M."/>
            <person name="Chin S.H."/>
            <person name="Dew I."/>
            <person name="Evans C.A."/>
            <person name="Ferriera S."/>
            <person name="Flanigan M."/>
            <person name="Fosler C."/>
            <person name="Glodek A."/>
            <person name="Gu Z."/>
            <person name="Holt R.A."/>
            <person name="Jennings D."/>
            <person name="Kraft C.L."/>
            <person name="Lu F."/>
            <person name="Nguyen T."/>
            <person name="Nusskern D.R."/>
            <person name="Pfannkoch C.M."/>
            <person name="Sitter C."/>
            <person name="Sutton G.G."/>
            <person name="Venter J.C."/>
            <person name="Wang Z."/>
            <person name="Woodage T."/>
            <person name="Zheng X.H."/>
            <person name="Zhong F."/>
        </authorList>
    </citation>
    <scope>NUCLEOTIDE SEQUENCE [LARGE SCALE GENOMIC DNA]</scope>
    <source>
        <strain>BN</strain>
        <strain evidence="3">Sprague-Dawley</strain>
    </source>
</reference>
<dbReference type="GO" id="GO:0032467">
    <property type="term" value="P:positive regulation of cytokinesis"/>
    <property type="evidence" value="ECO:0007669"/>
    <property type="project" value="InterPro"/>
</dbReference>
<dbReference type="GO" id="GO:0000922">
    <property type="term" value="C:spindle pole"/>
    <property type="evidence" value="ECO:0007669"/>
    <property type="project" value="InterPro"/>
</dbReference>
<dbReference type="AlphaFoldDB" id="A6JFF2"/>
<feature type="compositionally biased region" description="Basic and acidic residues" evidence="1">
    <location>
        <begin position="191"/>
        <end position="219"/>
    </location>
</feature>
<dbReference type="PANTHER" id="PTHR21616">
    <property type="entry name" value="CENTROSOME SPINDLE POLE ASSOCIATED PROTEIN"/>
    <property type="match status" value="1"/>
</dbReference>
<dbReference type="GO" id="GO:0005874">
    <property type="term" value="C:microtubule"/>
    <property type="evidence" value="ECO:0007669"/>
    <property type="project" value="InterPro"/>
</dbReference>
<accession>A6JFF2</accession>
<proteinExistence type="predicted"/>
<dbReference type="InterPro" id="IPR026708">
    <property type="entry name" value="CSPP1"/>
</dbReference>